<sequence>MDTGTKRLCSEIQLFDLCDLDTCTCKDGRFCTNPAILARFEAIKEEDDRPQYLADEYDEEGEEDADDLDAFGDDDYEDDEQ</sequence>
<name>A0A4S1CGU2_9BACT</name>
<dbReference type="Proteomes" id="UP000306416">
    <property type="component" value="Unassembled WGS sequence"/>
</dbReference>
<evidence type="ECO:0000256" key="1">
    <source>
        <dbReference type="SAM" id="MobiDB-lite"/>
    </source>
</evidence>
<evidence type="ECO:0000313" key="3">
    <source>
        <dbReference type="Proteomes" id="UP000306416"/>
    </source>
</evidence>
<comment type="caution">
    <text evidence="2">The sequence shown here is derived from an EMBL/GenBank/DDBJ whole genome shotgun (WGS) entry which is preliminary data.</text>
</comment>
<dbReference type="AlphaFoldDB" id="A0A4S1CGU2"/>
<accession>A0A4S1CGU2</accession>
<dbReference type="RefSeq" id="WP_129125798.1">
    <property type="nucleotide sequence ID" value="NZ_SRSC01000002.1"/>
</dbReference>
<reference evidence="2 3" key="1">
    <citation type="submission" date="2019-04" db="EMBL/GenBank/DDBJ databases">
        <title>Geobacter oryzae sp. nov., ferric-reducing bacteria isolated from paddy soil.</title>
        <authorList>
            <person name="Xu Z."/>
            <person name="Masuda Y."/>
            <person name="Itoh H."/>
            <person name="Senoo K."/>
        </authorList>
    </citation>
    <scope>NUCLEOTIDE SEQUENCE [LARGE SCALE GENOMIC DNA]</scope>
    <source>
        <strain evidence="2 3">Red111</strain>
    </source>
</reference>
<gene>
    <name evidence="2" type="ORF">E4633_10895</name>
</gene>
<proteinExistence type="predicted"/>
<protein>
    <submittedName>
        <fullName evidence="2">Uncharacterized protein</fullName>
    </submittedName>
</protein>
<keyword evidence="3" id="KW-1185">Reference proteome</keyword>
<dbReference type="EMBL" id="SRSC01000002">
    <property type="protein sequence ID" value="TGU72787.1"/>
    <property type="molecule type" value="Genomic_DNA"/>
</dbReference>
<evidence type="ECO:0000313" key="2">
    <source>
        <dbReference type="EMBL" id="TGU72787.1"/>
    </source>
</evidence>
<feature type="region of interest" description="Disordered" evidence="1">
    <location>
        <begin position="48"/>
        <end position="81"/>
    </location>
</feature>
<feature type="compositionally biased region" description="Acidic residues" evidence="1">
    <location>
        <begin position="55"/>
        <end position="81"/>
    </location>
</feature>
<organism evidence="2 3">
    <name type="scientific">Geomonas terrae</name>
    <dbReference type="NCBI Taxonomy" id="2562681"/>
    <lineage>
        <taxon>Bacteria</taxon>
        <taxon>Pseudomonadati</taxon>
        <taxon>Thermodesulfobacteriota</taxon>
        <taxon>Desulfuromonadia</taxon>
        <taxon>Geobacterales</taxon>
        <taxon>Geobacteraceae</taxon>
        <taxon>Geomonas</taxon>
    </lineage>
</organism>